<keyword evidence="2" id="KW-1185">Reference proteome</keyword>
<proteinExistence type="predicted"/>
<dbReference type="EMBL" id="JASCZI010152758">
    <property type="protein sequence ID" value="MED6176637.1"/>
    <property type="molecule type" value="Genomic_DNA"/>
</dbReference>
<evidence type="ECO:0000313" key="1">
    <source>
        <dbReference type="EMBL" id="MED6176637.1"/>
    </source>
</evidence>
<comment type="caution">
    <text evidence="1">The sequence shown here is derived from an EMBL/GenBank/DDBJ whole genome shotgun (WGS) entry which is preliminary data.</text>
</comment>
<accession>A0ABU6VUH7</accession>
<feature type="non-terminal residue" evidence="1">
    <location>
        <position position="1"/>
    </location>
</feature>
<name>A0ABU6VUH7_9FABA</name>
<dbReference type="Proteomes" id="UP001341840">
    <property type="component" value="Unassembled WGS sequence"/>
</dbReference>
<organism evidence="1 2">
    <name type="scientific">Stylosanthes scabra</name>
    <dbReference type="NCBI Taxonomy" id="79078"/>
    <lineage>
        <taxon>Eukaryota</taxon>
        <taxon>Viridiplantae</taxon>
        <taxon>Streptophyta</taxon>
        <taxon>Embryophyta</taxon>
        <taxon>Tracheophyta</taxon>
        <taxon>Spermatophyta</taxon>
        <taxon>Magnoliopsida</taxon>
        <taxon>eudicotyledons</taxon>
        <taxon>Gunneridae</taxon>
        <taxon>Pentapetalae</taxon>
        <taxon>rosids</taxon>
        <taxon>fabids</taxon>
        <taxon>Fabales</taxon>
        <taxon>Fabaceae</taxon>
        <taxon>Papilionoideae</taxon>
        <taxon>50 kb inversion clade</taxon>
        <taxon>dalbergioids sensu lato</taxon>
        <taxon>Dalbergieae</taxon>
        <taxon>Pterocarpus clade</taxon>
        <taxon>Stylosanthes</taxon>
    </lineage>
</organism>
<evidence type="ECO:0000313" key="2">
    <source>
        <dbReference type="Proteomes" id="UP001341840"/>
    </source>
</evidence>
<protein>
    <submittedName>
        <fullName evidence="1">Uncharacterized protein</fullName>
    </submittedName>
</protein>
<sequence>WELRMNDLGVGHAWLLAAKMPSTHMRRSSTPMRGWLRLEEVLVTFGLVLDVTLECELLASYAYAWTSTPMRGKGKQRCYT</sequence>
<reference evidence="1 2" key="1">
    <citation type="journal article" date="2023" name="Plants (Basel)">
        <title>Bridging the Gap: Combining Genomics and Transcriptomics Approaches to Understand Stylosanthes scabra, an Orphan Legume from the Brazilian Caatinga.</title>
        <authorList>
            <person name="Ferreira-Neto J.R.C."/>
            <person name="da Silva M.D."/>
            <person name="Binneck E."/>
            <person name="de Melo N.F."/>
            <person name="da Silva R.H."/>
            <person name="de Melo A.L.T.M."/>
            <person name="Pandolfi V."/>
            <person name="Bustamante F.O."/>
            <person name="Brasileiro-Vidal A.C."/>
            <person name="Benko-Iseppon A.M."/>
        </authorList>
    </citation>
    <scope>NUCLEOTIDE SEQUENCE [LARGE SCALE GENOMIC DNA]</scope>
    <source>
        <tissue evidence="1">Leaves</tissue>
    </source>
</reference>
<gene>
    <name evidence="1" type="ORF">PIB30_090155</name>
</gene>